<dbReference type="RefSeq" id="WP_120979851.1">
    <property type="nucleotide sequence ID" value="NZ_RBZM01000015.1"/>
</dbReference>
<dbReference type="Gene3D" id="1.10.3120.10">
    <property type="entry name" value="Trigger factor, C-terminal domain"/>
    <property type="match status" value="1"/>
</dbReference>
<dbReference type="PROSITE" id="PS50198">
    <property type="entry name" value="PPIC_PPIASE_2"/>
    <property type="match status" value="1"/>
</dbReference>
<dbReference type="Proteomes" id="UP000282076">
    <property type="component" value="Unassembled WGS sequence"/>
</dbReference>
<dbReference type="GO" id="GO:0003755">
    <property type="term" value="F:peptidyl-prolyl cis-trans isomerase activity"/>
    <property type="evidence" value="ECO:0007669"/>
    <property type="project" value="UniProtKB-KW"/>
</dbReference>
<sequence length="316" mass="35209">MRETIRQKPLVLLALLAILAMITGCKSSGTSAPSPSPGGTAPQTNATEDDIVATIEGSSFSRQQLIDRLLSTYGAHTLRSMMLLEAVKEEANSLGVEVTDAELEQELRQMKQGYESEEAFYREMEEQLGMNREEVLEDARYRLLLEKLSIRDVKVTPSEIDRYIDEHREDFVPRRQYRLSQIIVQTKGQAEDLLASLTKGADFAELARTYSVDEFTADEGGDAGWIEAGDPFTDPGIMQAATDMQVGDVTGPVKTDQGYAIVKLEGRSEIKTRSESEIRSAAERQIALGKAVPMKDFEQSLLDKYHAEVKDRILRP</sequence>
<dbReference type="GO" id="GO:0015031">
    <property type="term" value="P:protein transport"/>
    <property type="evidence" value="ECO:0007669"/>
    <property type="project" value="InterPro"/>
</dbReference>
<organism evidence="4 5">
    <name type="scientific">Cohnella endophytica</name>
    <dbReference type="NCBI Taxonomy" id="2419778"/>
    <lineage>
        <taxon>Bacteria</taxon>
        <taxon>Bacillati</taxon>
        <taxon>Bacillota</taxon>
        <taxon>Bacilli</taxon>
        <taxon>Bacillales</taxon>
        <taxon>Paenibacillaceae</taxon>
        <taxon>Cohnella</taxon>
    </lineage>
</organism>
<dbReference type="InterPro" id="IPR050245">
    <property type="entry name" value="PrsA_foldase"/>
</dbReference>
<dbReference type="Pfam" id="PF00639">
    <property type="entry name" value="Rotamase"/>
    <property type="match status" value="1"/>
</dbReference>
<feature type="region of interest" description="Disordered" evidence="2">
    <location>
        <begin position="27"/>
        <end position="46"/>
    </location>
</feature>
<dbReference type="PANTHER" id="PTHR47245">
    <property type="entry name" value="PEPTIDYLPROLYL ISOMERASE"/>
    <property type="match status" value="1"/>
</dbReference>
<dbReference type="SUPFAM" id="SSF109998">
    <property type="entry name" value="Triger factor/SurA peptide-binding domain-like"/>
    <property type="match status" value="1"/>
</dbReference>
<dbReference type="PANTHER" id="PTHR47245:SF2">
    <property type="entry name" value="PEPTIDYL-PROLYL CIS-TRANS ISOMERASE HP_0175-RELATED"/>
    <property type="match status" value="1"/>
</dbReference>
<feature type="compositionally biased region" description="Low complexity" evidence="2">
    <location>
        <begin position="27"/>
        <end position="42"/>
    </location>
</feature>
<evidence type="ECO:0000256" key="1">
    <source>
        <dbReference type="PROSITE-ProRule" id="PRU00278"/>
    </source>
</evidence>
<proteinExistence type="predicted"/>
<keyword evidence="1" id="KW-0413">Isomerase</keyword>
<evidence type="ECO:0000256" key="2">
    <source>
        <dbReference type="SAM" id="MobiDB-lite"/>
    </source>
</evidence>
<dbReference type="AlphaFoldDB" id="A0A494XCU5"/>
<keyword evidence="5" id="KW-1185">Reference proteome</keyword>
<gene>
    <name evidence="4" type="ORF">D7Z26_25430</name>
</gene>
<dbReference type="InterPro" id="IPR046357">
    <property type="entry name" value="PPIase_dom_sf"/>
</dbReference>
<dbReference type="GO" id="GO:0006457">
    <property type="term" value="P:protein folding"/>
    <property type="evidence" value="ECO:0007669"/>
    <property type="project" value="InterPro"/>
</dbReference>
<dbReference type="EMBL" id="RBZM01000015">
    <property type="protein sequence ID" value="RKP45403.1"/>
    <property type="molecule type" value="Genomic_DNA"/>
</dbReference>
<evidence type="ECO:0000313" key="5">
    <source>
        <dbReference type="Proteomes" id="UP000282076"/>
    </source>
</evidence>
<dbReference type="OrthoDB" id="2677468at2"/>
<evidence type="ECO:0000259" key="3">
    <source>
        <dbReference type="PROSITE" id="PS50198"/>
    </source>
</evidence>
<dbReference type="Gene3D" id="3.10.50.40">
    <property type="match status" value="1"/>
</dbReference>
<accession>A0A494XCU5</accession>
<protein>
    <recommendedName>
        <fullName evidence="3">PpiC domain-containing protein</fullName>
    </recommendedName>
</protein>
<dbReference type="InterPro" id="IPR027304">
    <property type="entry name" value="Trigger_fact/SurA_dom_sf"/>
</dbReference>
<evidence type="ECO:0000313" key="4">
    <source>
        <dbReference type="EMBL" id="RKP45403.1"/>
    </source>
</evidence>
<name>A0A494XCU5_9BACL</name>
<dbReference type="InterPro" id="IPR037041">
    <property type="entry name" value="Trigger_fac_C_sf"/>
</dbReference>
<feature type="domain" description="PpiC" evidence="3">
    <location>
        <begin position="174"/>
        <end position="266"/>
    </location>
</feature>
<dbReference type="InterPro" id="IPR000297">
    <property type="entry name" value="PPIase_PpiC"/>
</dbReference>
<reference evidence="4 5" key="1">
    <citation type="submission" date="2018-10" db="EMBL/GenBank/DDBJ databases">
        <title>Cohnella sp. M2MS4P-1, whole genome shotgun sequence.</title>
        <authorList>
            <person name="Tuo L."/>
        </authorList>
    </citation>
    <scope>NUCLEOTIDE SEQUENCE [LARGE SCALE GENOMIC DNA]</scope>
    <source>
        <strain evidence="4 5">M2MS4P-1</strain>
    </source>
</reference>
<dbReference type="PROSITE" id="PS51257">
    <property type="entry name" value="PROKAR_LIPOPROTEIN"/>
    <property type="match status" value="1"/>
</dbReference>
<comment type="caution">
    <text evidence="4">The sequence shown here is derived from an EMBL/GenBank/DDBJ whole genome shotgun (WGS) entry which is preliminary data.</text>
</comment>
<keyword evidence="1" id="KW-0697">Rotamase</keyword>
<dbReference type="SUPFAM" id="SSF54534">
    <property type="entry name" value="FKBP-like"/>
    <property type="match status" value="1"/>
</dbReference>